<feature type="transmembrane region" description="Helical" evidence="1">
    <location>
        <begin position="119"/>
        <end position="147"/>
    </location>
</feature>
<keyword evidence="1" id="KW-0472">Membrane</keyword>
<feature type="transmembrane region" description="Helical" evidence="1">
    <location>
        <begin position="159"/>
        <end position="183"/>
    </location>
</feature>
<dbReference type="AlphaFoldDB" id="I9RUX2"/>
<dbReference type="Proteomes" id="UP000003089">
    <property type="component" value="Unassembled WGS sequence"/>
</dbReference>
<dbReference type="InterPro" id="IPR049458">
    <property type="entry name" value="EpsG-like"/>
</dbReference>
<keyword evidence="1" id="KW-0812">Transmembrane</keyword>
<organism evidence="2 3">
    <name type="scientific">Bacteroides nordii CL02T12C05</name>
    <dbReference type="NCBI Taxonomy" id="997884"/>
    <lineage>
        <taxon>Bacteria</taxon>
        <taxon>Pseudomonadati</taxon>
        <taxon>Bacteroidota</taxon>
        <taxon>Bacteroidia</taxon>
        <taxon>Bacteroidales</taxon>
        <taxon>Bacteroidaceae</taxon>
        <taxon>Bacteroides</taxon>
    </lineage>
</organism>
<gene>
    <name evidence="2" type="ORF">HMPREF1068_03311</name>
</gene>
<evidence type="ECO:0000313" key="2">
    <source>
        <dbReference type="EMBL" id="EIY46543.1"/>
    </source>
</evidence>
<dbReference type="PATRIC" id="fig|997884.3.peg.3390"/>
<feature type="transmembrane region" description="Helical" evidence="1">
    <location>
        <begin position="87"/>
        <end position="107"/>
    </location>
</feature>
<feature type="transmembrane region" description="Helical" evidence="1">
    <location>
        <begin position="292"/>
        <end position="311"/>
    </location>
</feature>
<dbReference type="STRING" id="997884.HMPREF1068_03311"/>
<dbReference type="Pfam" id="PF14897">
    <property type="entry name" value="EpsG"/>
    <property type="match status" value="1"/>
</dbReference>
<evidence type="ECO:0008006" key="4">
    <source>
        <dbReference type="Google" id="ProtNLM"/>
    </source>
</evidence>
<comment type="caution">
    <text evidence="2">The sequence shown here is derived from an EMBL/GenBank/DDBJ whole genome shotgun (WGS) entry which is preliminary data.</text>
</comment>
<evidence type="ECO:0000256" key="1">
    <source>
        <dbReference type="SAM" id="Phobius"/>
    </source>
</evidence>
<dbReference type="EMBL" id="AGXS01000023">
    <property type="protein sequence ID" value="EIY46543.1"/>
    <property type="molecule type" value="Genomic_DNA"/>
</dbReference>
<proteinExistence type="predicted"/>
<evidence type="ECO:0000313" key="3">
    <source>
        <dbReference type="Proteomes" id="UP000003089"/>
    </source>
</evidence>
<sequence length="347" mass="39788">MLVYIFVLFSLLCFNVLYNYKPHQYYAYWGATVIFIIAAFRSGEVGNDLERYISMFMSEINRESAKADMEWGYNFLNEFLRFFSNDAQWFIFSTSLLILLPLFILIIKKSSNPVFSMMIFFIIINGFGFFLTAIRQALAVVICLWAFNFANNKKIALPILLIVIAAGIHASALFCIVFLLLAYKEFNQKIYLTLLFISVLIGFGFRINVFDVLPLLGALPIFSEHVEIYSGYSDYFTEASPNFNGLFLTIVPTSIFAYYAIKKNSISIYSRLLCVGTILTNIFASTPMIPRYFMYCTICQVVIIPAVYSTLTKCGKIVMCGTIILLMLYFLLFSLKINGIDNYNFYN</sequence>
<keyword evidence="3" id="KW-1185">Reference proteome</keyword>
<dbReference type="RefSeq" id="WP_007486533.1">
    <property type="nucleotide sequence ID" value="NZ_JH724315.1"/>
</dbReference>
<feature type="transmembrane region" description="Helical" evidence="1">
    <location>
        <begin position="243"/>
        <end position="261"/>
    </location>
</feature>
<protein>
    <recommendedName>
        <fullName evidence="4">EpsG family protein</fullName>
    </recommendedName>
</protein>
<feature type="transmembrane region" description="Helical" evidence="1">
    <location>
        <begin position="268"/>
        <end position="286"/>
    </location>
</feature>
<reference evidence="2 3" key="1">
    <citation type="submission" date="2012-02" db="EMBL/GenBank/DDBJ databases">
        <title>The Genome Sequence of Bacteroides nordii CL02T12C05.</title>
        <authorList>
            <consortium name="The Broad Institute Genome Sequencing Platform"/>
            <person name="Earl A."/>
            <person name="Ward D."/>
            <person name="Feldgarden M."/>
            <person name="Gevers D."/>
            <person name="Zitomersky N.L."/>
            <person name="Coyne M.J."/>
            <person name="Comstock L.E."/>
            <person name="Young S.K."/>
            <person name="Zeng Q."/>
            <person name="Gargeya S."/>
            <person name="Fitzgerald M."/>
            <person name="Haas B."/>
            <person name="Abouelleil A."/>
            <person name="Alvarado L."/>
            <person name="Arachchi H.M."/>
            <person name="Berlin A."/>
            <person name="Chapman S.B."/>
            <person name="Gearin G."/>
            <person name="Goldberg J."/>
            <person name="Griggs A."/>
            <person name="Gujja S."/>
            <person name="Hansen M."/>
            <person name="Heiman D."/>
            <person name="Howarth C."/>
            <person name="Larimer J."/>
            <person name="Lui A."/>
            <person name="MacDonald P.J.P."/>
            <person name="McCowen C."/>
            <person name="Montmayeur A."/>
            <person name="Murphy C."/>
            <person name="Neiman D."/>
            <person name="Pearson M."/>
            <person name="Priest M."/>
            <person name="Roberts A."/>
            <person name="Saif S."/>
            <person name="Shea T."/>
            <person name="Sisk P."/>
            <person name="Stolte C."/>
            <person name="Sykes S."/>
            <person name="Wortman J."/>
            <person name="Nusbaum C."/>
            <person name="Birren B."/>
        </authorList>
    </citation>
    <scope>NUCLEOTIDE SEQUENCE [LARGE SCALE GENOMIC DNA]</scope>
    <source>
        <strain evidence="2 3">CL02T12C05</strain>
    </source>
</reference>
<accession>I9RUX2</accession>
<feature type="transmembrane region" description="Helical" evidence="1">
    <location>
        <begin position="318"/>
        <end position="337"/>
    </location>
</feature>
<dbReference type="eggNOG" id="ENOG5033A5I">
    <property type="taxonomic scope" value="Bacteria"/>
</dbReference>
<name>I9RUX2_9BACE</name>
<dbReference type="HOGENOM" id="CLU_059692_0_1_10"/>
<keyword evidence="1" id="KW-1133">Transmembrane helix</keyword>
<feature type="transmembrane region" description="Helical" evidence="1">
    <location>
        <begin position="190"/>
        <end position="209"/>
    </location>
</feature>